<organism evidence="2 3">
    <name type="scientific">Trametes pubescens</name>
    <name type="common">White-rot fungus</name>
    <dbReference type="NCBI Taxonomy" id="154538"/>
    <lineage>
        <taxon>Eukaryota</taxon>
        <taxon>Fungi</taxon>
        <taxon>Dikarya</taxon>
        <taxon>Basidiomycota</taxon>
        <taxon>Agaricomycotina</taxon>
        <taxon>Agaricomycetes</taxon>
        <taxon>Polyporales</taxon>
        <taxon>Polyporaceae</taxon>
        <taxon>Trametes</taxon>
    </lineage>
</organism>
<protein>
    <submittedName>
        <fullName evidence="2">Uncharacterized protein</fullName>
    </submittedName>
</protein>
<proteinExistence type="predicted"/>
<keyword evidence="3" id="KW-1185">Reference proteome</keyword>
<comment type="caution">
    <text evidence="2">The sequence shown here is derived from an EMBL/GenBank/DDBJ whole genome shotgun (WGS) entry which is preliminary data.</text>
</comment>
<feature type="region of interest" description="Disordered" evidence="1">
    <location>
        <begin position="154"/>
        <end position="210"/>
    </location>
</feature>
<name>A0A1M2VF00_TRAPU</name>
<evidence type="ECO:0000313" key="3">
    <source>
        <dbReference type="Proteomes" id="UP000184267"/>
    </source>
</evidence>
<feature type="compositionally biased region" description="Gly residues" evidence="1">
    <location>
        <begin position="168"/>
        <end position="178"/>
    </location>
</feature>
<dbReference type="OrthoDB" id="2013972at2759"/>
<dbReference type="EMBL" id="MNAD01001353">
    <property type="protein sequence ID" value="OJT06117.1"/>
    <property type="molecule type" value="Genomic_DNA"/>
</dbReference>
<sequence length="342" mass="36365">MQDGSKLFSDPSVMQDNDICHEYELLEVLFNKVFDRRFINTKPSSTLPAYFSAYFGQVISPPVLTVPMPPLPPVQPRPPPRSSQSSRHSDSSQSVLFGDEMYILPHGDAKEELSLAALHRGGPAASAHSVASGSPGPAPTSTTVTATGVIIREHSYSDVKSTKSSQGSGSGSGGGGGSAPPSRSSKVGRLSTDGYGHGHGTPTASVRARSASDASMASMASRRAAAISDLAAVSTTIGDRAQIELFPVDGLLMFDLHSLCLHLRRALGVVLSLREAMWDELQAVWTAAPPMRDVDLEKYGFSYGEDTPESVRGKYVGLLDQYKRCALFVRAVLWEGGADGPQ</sequence>
<reference evidence="2 3" key="1">
    <citation type="submission" date="2016-10" db="EMBL/GenBank/DDBJ databases">
        <title>Genome sequence of the basidiomycete white-rot fungus Trametes pubescens.</title>
        <authorList>
            <person name="Makela M.R."/>
            <person name="Granchi Z."/>
            <person name="Peng M."/>
            <person name="De Vries R.P."/>
            <person name="Grigoriev I."/>
            <person name="Riley R."/>
            <person name="Hilden K."/>
        </authorList>
    </citation>
    <scope>NUCLEOTIDE SEQUENCE [LARGE SCALE GENOMIC DNA]</scope>
    <source>
        <strain evidence="2 3">FBCC735</strain>
    </source>
</reference>
<evidence type="ECO:0000256" key="1">
    <source>
        <dbReference type="SAM" id="MobiDB-lite"/>
    </source>
</evidence>
<accession>A0A1M2VF00</accession>
<evidence type="ECO:0000313" key="2">
    <source>
        <dbReference type="EMBL" id="OJT06117.1"/>
    </source>
</evidence>
<dbReference type="STRING" id="154538.A0A1M2VF00"/>
<dbReference type="AlphaFoldDB" id="A0A1M2VF00"/>
<feature type="compositionally biased region" description="Low complexity" evidence="1">
    <location>
        <begin position="82"/>
        <end position="93"/>
    </location>
</feature>
<gene>
    <name evidence="2" type="ORF">TRAPUB_3052</name>
</gene>
<dbReference type="Proteomes" id="UP000184267">
    <property type="component" value="Unassembled WGS sequence"/>
</dbReference>
<feature type="compositionally biased region" description="Pro residues" evidence="1">
    <location>
        <begin position="69"/>
        <end position="81"/>
    </location>
</feature>
<feature type="region of interest" description="Disordered" evidence="1">
    <location>
        <begin position="69"/>
        <end position="93"/>
    </location>
</feature>